<evidence type="ECO:0000313" key="2">
    <source>
        <dbReference type="Proteomes" id="UP001139035"/>
    </source>
</evidence>
<dbReference type="EMBL" id="JAJUWU010000024">
    <property type="protein sequence ID" value="MCE7030389.1"/>
    <property type="molecule type" value="Genomic_DNA"/>
</dbReference>
<keyword evidence="2" id="KW-1185">Reference proteome</keyword>
<dbReference type="RefSeq" id="WP_233721465.1">
    <property type="nucleotide sequence ID" value="NZ_JAJUWU010000024.1"/>
</dbReference>
<evidence type="ECO:0000313" key="1">
    <source>
        <dbReference type="EMBL" id="MCE7030389.1"/>
    </source>
</evidence>
<sequence length="91" mass="10944">MKIAWSDEKDAILKQQYGFGFDRVLVALSMERFLDERAHPNPVRYPHQYQWIVEIDGYAWVVPFVRRPDGVFFKTMYPSRKATKQYLESRK</sequence>
<proteinExistence type="predicted"/>
<dbReference type="Proteomes" id="UP001139035">
    <property type="component" value="Unassembled WGS sequence"/>
</dbReference>
<comment type="caution">
    <text evidence="1">The sequence shown here is derived from an EMBL/GenBank/DDBJ whole genome shotgun (WGS) entry which is preliminary data.</text>
</comment>
<protein>
    <submittedName>
        <fullName evidence="1">Toxin</fullName>
    </submittedName>
</protein>
<reference evidence="1" key="1">
    <citation type="submission" date="2022-01" db="EMBL/GenBank/DDBJ databases">
        <title>Jiella avicenniae sp. nov., a novel endophytic bacterium isolated from bark of Avicennia marina.</title>
        <authorList>
            <person name="Tuo L."/>
        </authorList>
    </citation>
    <scope>NUCLEOTIDE SEQUENCE</scope>
    <source>
        <strain evidence="1">CBK1P-4</strain>
    </source>
</reference>
<gene>
    <name evidence="1" type="ORF">LZD57_20580</name>
</gene>
<organism evidence="1 2">
    <name type="scientific">Jiella avicenniae</name>
    <dbReference type="NCBI Taxonomy" id="2907202"/>
    <lineage>
        <taxon>Bacteria</taxon>
        <taxon>Pseudomonadati</taxon>
        <taxon>Pseudomonadota</taxon>
        <taxon>Alphaproteobacteria</taxon>
        <taxon>Hyphomicrobiales</taxon>
        <taxon>Aurantimonadaceae</taxon>
        <taxon>Jiella</taxon>
    </lineage>
</organism>
<dbReference type="AlphaFoldDB" id="A0A9X1P5Z3"/>
<accession>A0A9X1P5Z3</accession>
<name>A0A9X1P5Z3_9HYPH</name>